<protein>
    <submittedName>
        <fullName evidence="2">Uncharacterized protein</fullName>
    </submittedName>
</protein>
<dbReference type="EMBL" id="LGRX02025167">
    <property type="protein sequence ID" value="KAK3252821.1"/>
    <property type="molecule type" value="Genomic_DNA"/>
</dbReference>
<evidence type="ECO:0000313" key="3">
    <source>
        <dbReference type="Proteomes" id="UP001190700"/>
    </source>
</evidence>
<proteinExistence type="predicted"/>
<feature type="region of interest" description="Disordered" evidence="1">
    <location>
        <begin position="1"/>
        <end position="87"/>
    </location>
</feature>
<evidence type="ECO:0000313" key="2">
    <source>
        <dbReference type="EMBL" id="KAK3252821.1"/>
    </source>
</evidence>
<organism evidence="2 3">
    <name type="scientific">Cymbomonas tetramitiformis</name>
    <dbReference type="NCBI Taxonomy" id="36881"/>
    <lineage>
        <taxon>Eukaryota</taxon>
        <taxon>Viridiplantae</taxon>
        <taxon>Chlorophyta</taxon>
        <taxon>Pyramimonadophyceae</taxon>
        <taxon>Pyramimonadales</taxon>
        <taxon>Pyramimonadaceae</taxon>
        <taxon>Cymbomonas</taxon>
    </lineage>
</organism>
<dbReference type="Proteomes" id="UP001190700">
    <property type="component" value="Unassembled WGS sequence"/>
</dbReference>
<gene>
    <name evidence="2" type="ORF">CYMTET_37903</name>
</gene>
<comment type="caution">
    <text evidence="2">The sequence shown here is derived from an EMBL/GenBank/DDBJ whole genome shotgun (WGS) entry which is preliminary data.</text>
</comment>
<reference evidence="2 3" key="1">
    <citation type="journal article" date="2015" name="Genome Biol. Evol.">
        <title>Comparative Genomics of a Bacterivorous Green Alga Reveals Evolutionary Causalities and Consequences of Phago-Mixotrophic Mode of Nutrition.</title>
        <authorList>
            <person name="Burns J.A."/>
            <person name="Paasch A."/>
            <person name="Narechania A."/>
            <person name="Kim E."/>
        </authorList>
    </citation>
    <scope>NUCLEOTIDE SEQUENCE [LARGE SCALE GENOMIC DNA]</scope>
    <source>
        <strain evidence="2 3">PLY_AMNH</strain>
    </source>
</reference>
<name>A0AAE0CD52_9CHLO</name>
<feature type="compositionally biased region" description="Polar residues" evidence="1">
    <location>
        <begin position="1"/>
        <end position="10"/>
    </location>
</feature>
<sequence>MSRLRLSTTGKAADSLHHTPHSVVSQAAPPEAKALRPSTGKAADSLRHTPHSVVSQAAPPEAKALRPTTHLQGAESPVRREATVPKR</sequence>
<accession>A0AAE0CD52</accession>
<feature type="compositionally biased region" description="Basic and acidic residues" evidence="1">
    <location>
        <begin position="77"/>
        <end position="87"/>
    </location>
</feature>
<dbReference type="AlphaFoldDB" id="A0AAE0CD52"/>
<keyword evidence="3" id="KW-1185">Reference proteome</keyword>
<evidence type="ECO:0000256" key="1">
    <source>
        <dbReference type="SAM" id="MobiDB-lite"/>
    </source>
</evidence>